<evidence type="ECO:0000313" key="1">
    <source>
        <dbReference type="EMBL" id="EXI69602.1"/>
    </source>
</evidence>
<dbReference type="STRING" id="1454001.AW08_00095"/>
<keyword evidence="2" id="KW-1185">Reference proteome</keyword>
<dbReference type="Gene3D" id="3.40.50.2000">
    <property type="entry name" value="Glycogen Phosphorylase B"/>
    <property type="match status" value="1"/>
</dbReference>
<dbReference type="AlphaFoldDB" id="A0A011NY80"/>
<comment type="caution">
    <text evidence="1">The sequence shown here is derived from an EMBL/GenBank/DDBJ whole genome shotgun (WGS) entry which is preliminary data.</text>
</comment>
<protein>
    <submittedName>
        <fullName evidence="1">Uncharacterized protein</fullName>
    </submittedName>
</protein>
<dbReference type="EMBL" id="JFAX01000001">
    <property type="protein sequence ID" value="EXI69602.1"/>
    <property type="molecule type" value="Genomic_DNA"/>
</dbReference>
<dbReference type="Proteomes" id="UP000020218">
    <property type="component" value="Unassembled WGS sequence"/>
</dbReference>
<sequence>MGSYDRLVKRVARAGVNTVPAELKQELKSRLNSSLKPDLKAELKPEIMAELKAGPMAELKAELRAELRAELETELKAELLRSVGRLHDLPGRVAALRAAVGAEGSANPTSMDAPVRELRRLVRSAAGLTVDRCDSPAADDLLAEISFLHCAAHTLKPAFDALASRRVLFCGQSYYNVWYLSRALRHLGWKADVYNWDSNPANWIYYHGEDYRLGGDIPEGLEGELDFYLLAIYGYDVFHFSNAHGIAFGWGVQSAVAQRLGMHAEIHLLKALGKKVVYSHNGCLDGVSQTAFSKWGPESVCSICRWQHEPSVCSDERNLAWGRFRNSVADFQCTLGGNRVDCNADRRVHEVPEFYCLDPGLWHPEMAIPEQYRLPSLPDGGVRLYHAVGRREERTRSDGVNIKSSHVYLPLIERFRTEGLVLDLIEPTGIPNREVRFLQAQADIFLDMLTYGWFGANIREAMMLAKPVICFIRPEWLESVREELPDYAEELPIVSATPDTVESVLRDLIADPEKRREIGRRSRDFALKWHSASAGAARFDRIYGALLAGDPLLRRSA</sequence>
<proteinExistence type="predicted"/>
<dbReference type="PATRIC" id="fig|1454001.3.peg.276"/>
<reference evidence="1" key="1">
    <citation type="submission" date="2014-02" db="EMBL/GenBank/DDBJ databases">
        <title>Expanding our view of genomic diversity in Candidatus Accumulibacter clades.</title>
        <authorList>
            <person name="Skennerton C.T."/>
            <person name="Barr J.J."/>
            <person name="Slater F.R."/>
            <person name="Bond P.L."/>
            <person name="Tyson G.W."/>
        </authorList>
    </citation>
    <scope>NUCLEOTIDE SEQUENCE [LARGE SCALE GENOMIC DNA]</scope>
</reference>
<evidence type="ECO:0000313" key="2">
    <source>
        <dbReference type="Proteomes" id="UP000020218"/>
    </source>
</evidence>
<dbReference type="SUPFAM" id="SSF53756">
    <property type="entry name" value="UDP-Glycosyltransferase/glycogen phosphorylase"/>
    <property type="match status" value="1"/>
</dbReference>
<gene>
    <name evidence="1" type="ORF">AW08_00095</name>
</gene>
<accession>A0A011NY80</accession>
<organism evidence="1 2">
    <name type="scientific">Candidatus Accumulibacter adjunctus</name>
    <dbReference type="NCBI Taxonomy" id="1454001"/>
    <lineage>
        <taxon>Bacteria</taxon>
        <taxon>Pseudomonadati</taxon>
        <taxon>Pseudomonadota</taxon>
        <taxon>Betaproteobacteria</taxon>
        <taxon>Candidatus Accumulibacter</taxon>
    </lineage>
</organism>
<name>A0A011NY80_9PROT</name>